<dbReference type="OrthoDB" id="123721at2759"/>
<dbReference type="Pfam" id="PF07727">
    <property type="entry name" value="RVT_2"/>
    <property type="match status" value="1"/>
</dbReference>
<keyword evidence="3" id="KW-1185">Reference proteome</keyword>
<sequence>MMRDMKQMLFKRFVMKDLGPIHYIFGWEITRNRQARTIFIKQKEYAKKVLQRFAMDECNGCKVSSDPSLRSSKAIAHASKAVTSCYRKFDVPYARDPAGLRFHASSRITQEILHWRTAKHGLRYLKETMDRGLRLGRMREGQELPHHLEAFADADFANRVDDRSQTEKTVALHTTEAEYMALSLLVQEGVHVRQMLKELKMKQKEPSDVYVDNESAMKLAKNQVFHSRTKHIYVFHHFIRERIELMQINVKRVPGEENMADTFTYPLPPAKFEKQRSARGLLSQDEYEST</sequence>
<evidence type="ECO:0000313" key="2">
    <source>
        <dbReference type="EMBL" id="OWY95227.1"/>
    </source>
</evidence>
<dbReference type="CDD" id="cd09272">
    <property type="entry name" value="RNase_HI_RT_Ty1"/>
    <property type="match status" value="1"/>
</dbReference>
<evidence type="ECO:0000259" key="1">
    <source>
        <dbReference type="Pfam" id="PF07727"/>
    </source>
</evidence>
<name>A0A225UPZ9_9STRA</name>
<feature type="domain" description="Reverse transcriptase Ty1/copia-type" evidence="1">
    <location>
        <begin position="1"/>
        <end position="63"/>
    </location>
</feature>
<accession>A0A225UPZ9</accession>
<comment type="caution">
    <text evidence="2">The sequence shown here is derived from an EMBL/GenBank/DDBJ whole genome shotgun (WGS) entry which is preliminary data.</text>
</comment>
<dbReference type="STRING" id="4795.A0A225UPZ9"/>
<gene>
    <name evidence="2" type="ORF">PHMEG_00034823</name>
</gene>
<dbReference type="Proteomes" id="UP000198211">
    <property type="component" value="Unassembled WGS sequence"/>
</dbReference>
<protein>
    <submittedName>
        <fullName evidence="2">Polyprotein</fullName>
    </submittedName>
</protein>
<dbReference type="InterPro" id="IPR013103">
    <property type="entry name" value="RVT_2"/>
</dbReference>
<evidence type="ECO:0000313" key="3">
    <source>
        <dbReference type="Proteomes" id="UP000198211"/>
    </source>
</evidence>
<dbReference type="PANTHER" id="PTHR11439:SF463">
    <property type="entry name" value="REVERSE TRANSCRIPTASE TY1_COPIA-TYPE DOMAIN-CONTAINING PROTEIN"/>
    <property type="match status" value="1"/>
</dbReference>
<reference evidence="3" key="1">
    <citation type="submission" date="2017-03" db="EMBL/GenBank/DDBJ databases">
        <title>Phytopthora megakarya and P. palmivora, two closely related causual agents of cacao black pod achieved similar genome size and gene model numbers by different mechanisms.</title>
        <authorList>
            <person name="Ali S."/>
            <person name="Shao J."/>
            <person name="Larry D.J."/>
            <person name="Kronmiller B."/>
            <person name="Shen D."/>
            <person name="Strem M.D."/>
            <person name="Melnick R.L."/>
            <person name="Guiltinan M.J."/>
            <person name="Tyler B.M."/>
            <person name="Meinhardt L.W."/>
            <person name="Bailey B.A."/>
        </authorList>
    </citation>
    <scope>NUCLEOTIDE SEQUENCE [LARGE SCALE GENOMIC DNA]</scope>
    <source>
        <strain evidence="3">zdho120</strain>
    </source>
</reference>
<dbReference type="AlphaFoldDB" id="A0A225UPZ9"/>
<dbReference type="EMBL" id="NBNE01013228">
    <property type="protein sequence ID" value="OWY95227.1"/>
    <property type="molecule type" value="Genomic_DNA"/>
</dbReference>
<organism evidence="2 3">
    <name type="scientific">Phytophthora megakarya</name>
    <dbReference type="NCBI Taxonomy" id="4795"/>
    <lineage>
        <taxon>Eukaryota</taxon>
        <taxon>Sar</taxon>
        <taxon>Stramenopiles</taxon>
        <taxon>Oomycota</taxon>
        <taxon>Peronosporomycetes</taxon>
        <taxon>Peronosporales</taxon>
        <taxon>Peronosporaceae</taxon>
        <taxon>Phytophthora</taxon>
    </lineage>
</organism>
<dbReference type="PANTHER" id="PTHR11439">
    <property type="entry name" value="GAG-POL-RELATED RETROTRANSPOSON"/>
    <property type="match status" value="1"/>
</dbReference>
<proteinExistence type="predicted"/>